<evidence type="ECO:0000313" key="3">
    <source>
        <dbReference type="EMBL" id="SDA98706.1"/>
    </source>
</evidence>
<dbReference type="Proteomes" id="UP000198588">
    <property type="component" value="Unassembled WGS sequence"/>
</dbReference>
<feature type="chain" id="PRO_5011769412" evidence="2">
    <location>
        <begin position="23"/>
        <end position="243"/>
    </location>
</feature>
<dbReference type="Gene3D" id="3.40.50.720">
    <property type="entry name" value="NAD(P)-binding Rossmann-like Domain"/>
    <property type="match status" value="1"/>
</dbReference>
<dbReference type="EMBL" id="FMXM01000034">
    <property type="protein sequence ID" value="SDA98706.1"/>
    <property type="molecule type" value="Genomic_DNA"/>
</dbReference>
<keyword evidence="2" id="KW-0732">Signal</keyword>
<name>A0A1G5ZW52_9HYPH</name>
<dbReference type="Pfam" id="PF13561">
    <property type="entry name" value="adh_short_C2"/>
    <property type="match status" value="1"/>
</dbReference>
<dbReference type="InterPro" id="IPR036291">
    <property type="entry name" value="NAD(P)-bd_dom_sf"/>
</dbReference>
<evidence type="ECO:0000313" key="4">
    <source>
        <dbReference type="Proteomes" id="UP000198588"/>
    </source>
</evidence>
<dbReference type="AlphaFoldDB" id="A0A1G5ZW52"/>
<feature type="signal peptide" evidence="2">
    <location>
        <begin position="1"/>
        <end position="22"/>
    </location>
</feature>
<dbReference type="RefSeq" id="WP_091586218.1">
    <property type="nucleotide sequence ID" value="NZ_FMXM01000034.1"/>
</dbReference>
<dbReference type="PRINTS" id="PR00081">
    <property type="entry name" value="GDHRDH"/>
</dbReference>
<evidence type="ECO:0000256" key="2">
    <source>
        <dbReference type="SAM" id="SignalP"/>
    </source>
</evidence>
<dbReference type="OrthoDB" id="9792355at2"/>
<organism evidence="3 4">
    <name type="scientific">Mesorhizobium qingshengii</name>
    <dbReference type="NCBI Taxonomy" id="1165689"/>
    <lineage>
        <taxon>Bacteria</taxon>
        <taxon>Pseudomonadati</taxon>
        <taxon>Pseudomonadota</taxon>
        <taxon>Alphaproteobacteria</taxon>
        <taxon>Hyphomicrobiales</taxon>
        <taxon>Phyllobacteriaceae</taxon>
        <taxon>Mesorhizobium</taxon>
    </lineage>
</organism>
<dbReference type="InterPro" id="IPR002347">
    <property type="entry name" value="SDR_fam"/>
</dbReference>
<gene>
    <name evidence="3" type="ORF">SAMN02927914_06312</name>
</gene>
<dbReference type="PROSITE" id="PS00061">
    <property type="entry name" value="ADH_SHORT"/>
    <property type="match status" value="1"/>
</dbReference>
<comment type="similarity">
    <text evidence="1">Belongs to the short-chain dehydrogenases/reductases (SDR) family.</text>
</comment>
<dbReference type="SUPFAM" id="SSF51735">
    <property type="entry name" value="NAD(P)-binding Rossmann-fold domains"/>
    <property type="match status" value="1"/>
</dbReference>
<dbReference type="STRING" id="1165689.SAMN02927914_06312"/>
<reference evidence="3 4" key="1">
    <citation type="submission" date="2016-10" db="EMBL/GenBank/DDBJ databases">
        <authorList>
            <person name="de Groot N.N."/>
        </authorList>
    </citation>
    <scope>NUCLEOTIDE SEQUENCE [LARGE SCALE GENOMIC DNA]</scope>
    <source>
        <strain evidence="3 4">CGMCC 1.12097</strain>
    </source>
</reference>
<dbReference type="GO" id="GO:0016616">
    <property type="term" value="F:oxidoreductase activity, acting on the CH-OH group of donors, NAD or NADP as acceptor"/>
    <property type="evidence" value="ECO:0007669"/>
    <property type="project" value="TreeGrafter"/>
</dbReference>
<dbReference type="InterPro" id="IPR020904">
    <property type="entry name" value="Sc_DH/Rdtase_CS"/>
</dbReference>
<proteinExistence type="inferred from homology"/>
<protein>
    <submittedName>
        <fullName evidence="3">NAD(P)-dependent dehydrogenase, short-chain alcohol dehydrogenase family</fullName>
    </submittedName>
</protein>
<sequence>MRLTGKIAIVTGAASGIGAAVAARFESAGAVVVATDLTTLDNPAACQMDVSVESDWRGLIERVLTRHGKIHILVNAAGVSLAGDTIETCSPETLMRTLAVNLDGTFLGCRHVIAPMRKQGDGSIINFGSVLGKVGDGASAAYTTSKGGVGMLTKSAALYLAKTAPGVRCNQISPGYIATPMVEQWLASLPNGQARLDQLIEAHPVRRLGRPEEVAAAALFLAADESRAVTGADFLIDGGYTAQ</sequence>
<evidence type="ECO:0000256" key="1">
    <source>
        <dbReference type="ARBA" id="ARBA00006484"/>
    </source>
</evidence>
<dbReference type="FunFam" id="3.40.50.720:FF:000084">
    <property type="entry name" value="Short-chain dehydrogenase reductase"/>
    <property type="match status" value="1"/>
</dbReference>
<dbReference type="PRINTS" id="PR00080">
    <property type="entry name" value="SDRFAMILY"/>
</dbReference>
<accession>A0A1G5ZW52</accession>
<dbReference type="PANTHER" id="PTHR42760">
    <property type="entry name" value="SHORT-CHAIN DEHYDROGENASES/REDUCTASES FAMILY MEMBER"/>
    <property type="match status" value="1"/>
</dbReference>